<gene>
    <name evidence="2" type="ORF">HJG63_005164</name>
</gene>
<organism evidence="2 3">
    <name type="scientific">Rousettus aegyptiacus</name>
    <name type="common">Egyptian fruit bat</name>
    <name type="synonym">Pteropus aegyptiacus</name>
    <dbReference type="NCBI Taxonomy" id="9407"/>
    <lineage>
        <taxon>Eukaryota</taxon>
        <taxon>Metazoa</taxon>
        <taxon>Chordata</taxon>
        <taxon>Craniata</taxon>
        <taxon>Vertebrata</taxon>
        <taxon>Euteleostomi</taxon>
        <taxon>Mammalia</taxon>
        <taxon>Eutheria</taxon>
        <taxon>Laurasiatheria</taxon>
        <taxon>Chiroptera</taxon>
        <taxon>Yinpterochiroptera</taxon>
        <taxon>Pteropodoidea</taxon>
        <taxon>Pteropodidae</taxon>
        <taxon>Rousettinae</taxon>
        <taxon>Rousettus</taxon>
    </lineage>
</organism>
<sequence length="140" mass="14323">MPSCRRCTGHRNTPSPSTSGQSSTWTSPLPPHRQLTSWSCPLGVASAATMLGHTTTSLPSLPPTSSSAMQRSTQGSWTRPTSAPPWAATAMPPSSTVPRGTPSPGQGQSHTTPWPHSTKASRGPSQAVGAAPAASGAPQF</sequence>
<feature type="region of interest" description="Disordered" evidence="1">
    <location>
        <begin position="54"/>
        <end position="140"/>
    </location>
</feature>
<protein>
    <submittedName>
        <fullName evidence="2">Fidgetin like 2</fullName>
    </submittedName>
</protein>
<dbReference type="AlphaFoldDB" id="A0A7J8JDH4"/>
<dbReference type="EMBL" id="JACASE010000002">
    <property type="protein sequence ID" value="KAF6494897.1"/>
    <property type="molecule type" value="Genomic_DNA"/>
</dbReference>
<feature type="compositionally biased region" description="Low complexity" evidence="1">
    <location>
        <begin position="54"/>
        <end position="67"/>
    </location>
</feature>
<keyword evidence="3" id="KW-1185">Reference proteome</keyword>
<proteinExistence type="predicted"/>
<name>A0A7J8JDH4_ROUAE</name>
<feature type="compositionally biased region" description="Low complexity" evidence="1">
    <location>
        <begin position="13"/>
        <end position="27"/>
    </location>
</feature>
<reference evidence="2 3" key="1">
    <citation type="journal article" date="2020" name="Nature">
        <title>Six reference-quality genomes reveal evolution of bat adaptations.</title>
        <authorList>
            <person name="Jebb D."/>
            <person name="Huang Z."/>
            <person name="Pippel M."/>
            <person name="Hughes G.M."/>
            <person name="Lavrichenko K."/>
            <person name="Devanna P."/>
            <person name="Winkler S."/>
            <person name="Jermiin L.S."/>
            <person name="Skirmuntt E.C."/>
            <person name="Katzourakis A."/>
            <person name="Burkitt-Gray L."/>
            <person name="Ray D.A."/>
            <person name="Sullivan K.A.M."/>
            <person name="Roscito J.G."/>
            <person name="Kirilenko B.M."/>
            <person name="Davalos L.M."/>
            <person name="Corthals A.P."/>
            <person name="Power M.L."/>
            <person name="Jones G."/>
            <person name="Ransome R.D."/>
            <person name="Dechmann D.K.N."/>
            <person name="Locatelli A.G."/>
            <person name="Puechmaille S.J."/>
            <person name="Fedrigo O."/>
            <person name="Jarvis E.D."/>
            <person name="Hiller M."/>
            <person name="Vernes S.C."/>
            <person name="Myers E.W."/>
            <person name="Teeling E.C."/>
        </authorList>
    </citation>
    <scope>NUCLEOTIDE SEQUENCE [LARGE SCALE GENOMIC DNA]</scope>
    <source>
        <strain evidence="2">MRouAeg1</strain>
        <tissue evidence="2">Muscle</tissue>
    </source>
</reference>
<evidence type="ECO:0000313" key="3">
    <source>
        <dbReference type="Proteomes" id="UP000593571"/>
    </source>
</evidence>
<feature type="compositionally biased region" description="Polar residues" evidence="1">
    <location>
        <begin position="68"/>
        <end position="81"/>
    </location>
</feature>
<feature type="compositionally biased region" description="Low complexity" evidence="1">
    <location>
        <begin position="123"/>
        <end position="140"/>
    </location>
</feature>
<comment type="caution">
    <text evidence="2">The sequence shown here is derived from an EMBL/GenBank/DDBJ whole genome shotgun (WGS) entry which is preliminary data.</text>
</comment>
<dbReference type="Proteomes" id="UP000593571">
    <property type="component" value="Unassembled WGS sequence"/>
</dbReference>
<feature type="region of interest" description="Disordered" evidence="1">
    <location>
        <begin position="1"/>
        <end position="37"/>
    </location>
</feature>
<evidence type="ECO:0000313" key="2">
    <source>
        <dbReference type="EMBL" id="KAF6494897.1"/>
    </source>
</evidence>
<feature type="compositionally biased region" description="Polar residues" evidence="1">
    <location>
        <begin position="92"/>
        <end position="120"/>
    </location>
</feature>
<evidence type="ECO:0000256" key="1">
    <source>
        <dbReference type="SAM" id="MobiDB-lite"/>
    </source>
</evidence>
<accession>A0A7J8JDH4</accession>